<evidence type="ECO:0000313" key="2">
    <source>
        <dbReference type="Proteomes" id="UP001163152"/>
    </source>
</evidence>
<reference evidence="1" key="1">
    <citation type="submission" date="2022-12" db="EMBL/GenBank/DDBJ databases">
        <title>Polyphasic identification of a Novel Hot-Spring Cyanobacterium Ocullathermofonsia sinensis gen nov. sp. nov. and Genomic Insights on its Adaptations to the Thermal Habitat.</title>
        <authorList>
            <person name="Daroch M."/>
            <person name="Tang J."/>
            <person name="Jiang Y."/>
        </authorList>
    </citation>
    <scope>NUCLEOTIDE SEQUENCE</scope>
    <source>
        <strain evidence="1">PKUAC-SCTA174</strain>
    </source>
</reference>
<dbReference type="Proteomes" id="UP001163152">
    <property type="component" value="Chromosome"/>
</dbReference>
<keyword evidence="2" id="KW-1185">Reference proteome</keyword>
<name>A0A9E9C6E9_9CYAN</name>
<gene>
    <name evidence="1" type="ORF">OXH18_09525</name>
</gene>
<dbReference type="KEGG" id="tsin:OXH18_09525"/>
<dbReference type="EMBL" id="CP113797">
    <property type="protein sequence ID" value="WAL62206.1"/>
    <property type="molecule type" value="Genomic_DNA"/>
</dbReference>
<evidence type="ECO:0000313" key="1">
    <source>
        <dbReference type="EMBL" id="WAL62206.1"/>
    </source>
</evidence>
<organism evidence="1 2">
    <name type="scientific">Thermocoleostomius sinensis A174</name>
    <dbReference type="NCBI Taxonomy" id="2016057"/>
    <lineage>
        <taxon>Bacteria</taxon>
        <taxon>Bacillati</taxon>
        <taxon>Cyanobacteriota</taxon>
        <taxon>Cyanophyceae</taxon>
        <taxon>Oculatellales</taxon>
        <taxon>Oculatellaceae</taxon>
        <taxon>Thermocoleostomius</taxon>
    </lineage>
</organism>
<dbReference type="RefSeq" id="WP_268612382.1">
    <property type="nucleotide sequence ID" value="NZ_CP113797.1"/>
</dbReference>
<sequence>MTRSQFFPDLDWTLFAQFIRPQDQPPAIKEFLQAIRASNHA</sequence>
<dbReference type="AlphaFoldDB" id="A0A9E9C6E9"/>
<proteinExistence type="predicted"/>
<accession>A0A9E9C6E9</accession>
<protein>
    <submittedName>
        <fullName evidence="1">Uncharacterized protein</fullName>
    </submittedName>
</protein>